<feature type="region of interest" description="Disordered" evidence="10">
    <location>
        <begin position="1"/>
        <end position="25"/>
    </location>
</feature>
<feature type="compositionally biased region" description="Polar residues" evidence="10">
    <location>
        <begin position="1"/>
        <end position="15"/>
    </location>
</feature>
<comment type="caution">
    <text evidence="11">The sequence shown here is derived from an EMBL/GenBank/DDBJ whole genome shotgun (WGS) entry which is preliminary data.</text>
</comment>
<feature type="binding site" evidence="9">
    <location>
        <position position="169"/>
    </location>
    <ligand>
        <name>Zn(2+)</name>
        <dbReference type="ChEBI" id="CHEBI:29105"/>
    </ligand>
</feature>
<evidence type="ECO:0000256" key="6">
    <source>
        <dbReference type="ARBA" id="ARBA00023065"/>
    </source>
</evidence>
<dbReference type="SUPFAM" id="SSF47928">
    <property type="entry name" value="N-terminal domain of the delta subunit of the F1F0-ATP synthase"/>
    <property type="match status" value="1"/>
</dbReference>
<dbReference type="NCBIfam" id="TIGR01145">
    <property type="entry name" value="ATP_synt_delta"/>
    <property type="match status" value="1"/>
</dbReference>
<keyword evidence="9" id="KW-0862">Zinc</keyword>
<dbReference type="EMBL" id="MU854326">
    <property type="protein sequence ID" value="KAK4043568.1"/>
    <property type="molecule type" value="Genomic_DNA"/>
</dbReference>
<dbReference type="SUPFAM" id="SSF101152">
    <property type="entry name" value="Mob1/phocein"/>
    <property type="match status" value="1"/>
</dbReference>
<name>A0AAN6SVG9_9PEZI</name>
<dbReference type="HAMAP" id="MF_01416">
    <property type="entry name" value="ATP_synth_delta_bact"/>
    <property type="match status" value="1"/>
</dbReference>
<evidence type="ECO:0000256" key="4">
    <source>
        <dbReference type="ARBA" id="ARBA00022448"/>
    </source>
</evidence>
<dbReference type="GO" id="GO:0016020">
    <property type="term" value="C:membrane"/>
    <property type="evidence" value="ECO:0007669"/>
    <property type="project" value="UniProtKB-SubCell"/>
</dbReference>
<keyword evidence="9" id="KW-0479">Metal-binding</keyword>
<keyword evidence="4" id="KW-0813">Transport</keyword>
<dbReference type="PRINTS" id="PR00125">
    <property type="entry name" value="ATPASEDELTA"/>
</dbReference>
<evidence type="ECO:0000256" key="9">
    <source>
        <dbReference type="PIRSR" id="PIRSR605301-1"/>
    </source>
</evidence>
<proteinExistence type="inferred from homology"/>
<evidence type="ECO:0000256" key="10">
    <source>
        <dbReference type="SAM" id="MobiDB-lite"/>
    </source>
</evidence>
<keyword evidence="7" id="KW-0472">Membrane</keyword>
<evidence type="ECO:0000256" key="7">
    <source>
        <dbReference type="ARBA" id="ARBA00023136"/>
    </source>
</evidence>
<evidence type="ECO:0000256" key="8">
    <source>
        <dbReference type="ARBA" id="ARBA00023310"/>
    </source>
</evidence>
<reference evidence="12" key="1">
    <citation type="journal article" date="2023" name="Mol. Phylogenet. Evol.">
        <title>Genome-scale phylogeny and comparative genomics of the fungal order Sordariales.</title>
        <authorList>
            <person name="Hensen N."/>
            <person name="Bonometti L."/>
            <person name="Westerberg I."/>
            <person name="Brannstrom I.O."/>
            <person name="Guillou S."/>
            <person name="Cros-Aarteil S."/>
            <person name="Calhoun S."/>
            <person name="Haridas S."/>
            <person name="Kuo A."/>
            <person name="Mondo S."/>
            <person name="Pangilinan J."/>
            <person name="Riley R."/>
            <person name="LaButti K."/>
            <person name="Andreopoulos B."/>
            <person name="Lipzen A."/>
            <person name="Chen C."/>
            <person name="Yan M."/>
            <person name="Daum C."/>
            <person name="Ng V."/>
            <person name="Clum A."/>
            <person name="Steindorff A."/>
            <person name="Ohm R.A."/>
            <person name="Martin F."/>
            <person name="Silar P."/>
            <person name="Natvig D.O."/>
            <person name="Lalanne C."/>
            <person name="Gautier V."/>
            <person name="Ament-Velasquez S.L."/>
            <person name="Kruys A."/>
            <person name="Hutchinson M.I."/>
            <person name="Powell A.J."/>
            <person name="Barry K."/>
            <person name="Miller A.N."/>
            <person name="Grigoriev I.V."/>
            <person name="Debuchy R."/>
            <person name="Gladieux P."/>
            <person name="Hiltunen Thoren M."/>
            <person name="Johannesson H."/>
        </authorList>
    </citation>
    <scope>NUCLEOTIDE SEQUENCE [LARGE SCALE GENOMIC DNA]</scope>
    <source>
        <strain evidence="12">CBS 284.82</strain>
    </source>
</reference>
<dbReference type="Pfam" id="PF00213">
    <property type="entry name" value="OSCP"/>
    <property type="match status" value="1"/>
</dbReference>
<evidence type="ECO:0000256" key="2">
    <source>
        <dbReference type="ARBA" id="ARBA00007046"/>
    </source>
</evidence>
<feature type="binding site" evidence="9">
    <location>
        <position position="82"/>
    </location>
    <ligand>
        <name>Zn(2+)</name>
        <dbReference type="ChEBI" id="CHEBI:29105"/>
    </ligand>
</feature>
<feature type="binding site" evidence="9">
    <location>
        <position position="164"/>
    </location>
    <ligand>
        <name>Zn(2+)</name>
        <dbReference type="ChEBI" id="CHEBI:29105"/>
    </ligand>
</feature>
<dbReference type="Pfam" id="PF03637">
    <property type="entry name" value="Mob1_phocein"/>
    <property type="match status" value="1"/>
</dbReference>
<dbReference type="Gene3D" id="1.20.140.30">
    <property type="entry name" value="MOB kinase activator"/>
    <property type="match status" value="1"/>
</dbReference>
<dbReference type="InterPro" id="IPR026015">
    <property type="entry name" value="ATP_synth_OSCP/delta_N_sf"/>
</dbReference>
<dbReference type="Proteomes" id="UP001303115">
    <property type="component" value="Unassembled WGS sequence"/>
</dbReference>
<dbReference type="Gene3D" id="1.10.520.20">
    <property type="entry name" value="N-terminal domain of the delta subunit of the F1F0-ATP synthase"/>
    <property type="match status" value="1"/>
</dbReference>
<gene>
    <name evidence="11" type="ORF">C8A01DRAFT_43514</name>
</gene>
<evidence type="ECO:0000313" key="12">
    <source>
        <dbReference type="Proteomes" id="UP001303115"/>
    </source>
</evidence>
<protein>
    <recommendedName>
        <fullName evidence="3">ATP synthase subunit 5, mitochondrial</fullName>
    </recommendedName>
</protein>
<evidence type="ECO:0000313" key="11">
    <source>
        <dbReference type="EMBL" id="KAK4043568.1"/>
    </source>
</evidence>
<evidence type="ECO:0000256" key="3">
    <source>
        <dbReference type="ARBA" id="ARBA00014723"/>
    </source>
</evidence>
<dbReference type="AlphaFoldDB" id="A0AAN6SVG9"/>
<organism evidence="11 12">
    <name type="scientific">Parachaetomium inaequale</name>
    <dbReference type="NCBI Taxonomy" id="2588326"/>
    <lineage>
        <taxon>Eukaryota</taxon>
        <taxon>Fungi</taxon>
        <taxon>Dikarya</taxon>
        <taxon>Ascomycota</taxon>
        <taxon>Pezizomycotina</taxon>
        <taxon>Sordariomycetes</taxon>
        <taxon>Sordariomycetidae</taxon>
        <taxon>Sordariales</taxon>
        <taxon>Chaetomiaceae</taxon>
        <taxon>Parachaetomium</taxon>
    </lineage>
</organism>
<comment type="similarity">
    <text evidence="2">Belongs to the ATPase delta chain family.</text>
</comment>
<dbReference type="PANTHER" id="PTHR22599">
    <property type="entry name" value="MPS ONE BINDER KINASE ACTIVATOR-LIKE MOB"/>
    <property type="match status" value="1"/>
</dbReference>
<dbReference type="InterPro" id="IPR000711">
    <property type="entry name" value="ATPase_OSCP/dsu"/>
</dbReference>
<keyword evidence="6" id="KW-0406">Ion transport</keyword>
<evidence type="ECO:0000256" key="5">
    <source>
        <dbReference type="ARBA" id="ARBA00022781"/>
    </source>
</evidence>
<keyword evidence="5" id="KW-0375">Hydrogen ion transport</keyword>
<feature type="binding site" evidence="9">
    <location>
        <position position="87"/>
    </location>
    <ligand>
        <name>Zn(2+)</name>
        <dbReference type="ChEBI" id="CHEBI:29105"/>
    </ligand>
</feature>
<dbReference type="PROSITE" id="PS00389">
    <property type="entry name" value="ATPASE_DELTA"/>
    <property type="match status" value="1"/>
</dbReference>
<evidence type="ECO:0000256" key="1">
    <source>
        <dbReference type="ARBA" id="ARBA00004370"/>
    </source>
</evidence>
<keyword evidence="12" id="KW-1185">Reference proteome</keyword>
<dbReference type="InterPro" id="IPR020781">
    <property type="entry name" value="ATPase_OSCP/d_CS"/>
</dbReference>
<dbReference type="InterPro" id="IPR036703">
    <property type="entry name" value="MOB_kinase_act_sf"/>
</dbReference>
<dbReference type="InterPro" id="IPR005301">
    <property type="entry name" value="MOB_kinase_act_fam"/>
</dbReference>
<dbReference type="GO" id="GO:0046933">
    <property type="term" value="F:proton-transporting ATP synthase activity, rotational mechanism"/>
    <property type="evidence" value="ECO:0007669"/>
    <property type="project" value="InterPro"/>
</dbReference>
<keyword evidence="8" id="KW-0066">ATP synthesis</keyword>
<comment type="subcellular location">
    <subcellularLocation>
        <location evidence="1">Membrane</location>
    </subcellularLocation>
</comment>
<dbReference type="SMART" id="SM01388">
    <property type="entry name" value="Mob1_phocein"/>
    <property type="match status" value="1"/>
</dbReference>
<sequence length="444" mass="48692">MSSFLTTVNNRTKNQFRPRVPGKGGATSYQLRQYAEATLGGGSLRKVVKLPEGEDENEWLAVNMVDFYNQINLLYGAITEFCSPQSCPEMKATDEFEYLWQDSENYKRPTKMPAPAYIEQLMSWVQGNIDNEAVLPSRIGVPFPKSFPALVRQIFKRMYRVYAHIYCHHYPVIRELGLEPHLNTSFKQYVLFIDEHNLASGKDYWGPLGDLVDSMLRITMFPRQALLRSARAAAPQRAFLGQIRTFAAPASSEKVNPPVALFGLDGTYATALYTAAVKTSSLEPTAKGLAALGSLIQKDAKLVTILEAPTLSAADKSAIVAELQKNTGASGETVKNFLATLAENNRLGLLPGVCNKFSELMSAARGEVEMVVTSAQPLDNKTLTRLEAAVSKSSYVGAGKKLKVKNTVNPDIVGGLVVEVGDRTIDLSVSSKLAKMNKLLTDTL</sequence>
<accession>A0AAN6SVG9</accession>